<feature type="domain" description="HAT C-terminal dimerisation" evidence="1">
    <location>
        <begin position="99"/>
        <end position="158"/>
    </location>
</feature>
<dbReference type="OMA" id="CMSAWIL"/>
<reference evidence="2" key="1">
    <citation type="submission" date="2015-12" db="EMBL/GenBank/DDBJ databases">
        <title>Update maize B73 reference genome by single molecule sequencing technologies.</title>
        <authorList>
            <consortium name="Maize Genome Sequencing Project"/>
            <person name="Ware D."/>
        </authorList>
    </citation>
    <scope>NUCLEOTIDE SEQUENCE [LARGE SCALE GENOMIC DNA]</scope>
    <source>
        <tissue evidence="2">Seedling</tissue>
    </source>
</reference>
<dbReference type="AlphaFoldDB" id="A0A1D6MSU6"/>
<sequence>MDGNYKLYGRSSRFVHNQTNDDHFRREVYIGVIDQISLELDSRFSEANMELLSCMSAWILLTFLLLFMHTSYIDGIREDDRFKDIPNLVDLSVKLAETKRHKVFDMVYLLLKLVLLLPVATSSVERAFSAMSLVKTKLRNNTCDSLLDDCLVTYIERDIFFEVNEEDIIETFMALRKHMPDK</sequence>
<protein>
    <submittedName>
        <fullName evidence="2">General transcription factor 2-related zinc finger protein</fullName>
    </submittedName>
</protein>
<dbReference type="GO" id="GO:0046983">
    <property type="term" value="F:protein dimerization activity"/>
    <property type="evidence" value="ECO:0007669"/>
    <property type="project" value="InterPro"/>
</dbReference>
<dbReference type="PANTHER" id="PTHR11697:SF230">
    <property type="entry name" value="ZINC FINGER, MYM DOMAIN CONTAINING 1"/>
    <property type="match status" value="1"/>
</dbReference>
<dbReference type="InterPro" id="IPR008906">
    <property type="entry name" value="HATC_C_dom"/>
</dbReference>
<dbReference type="InParanoid" id="A0A1D6MSU6"/>
<accession>A0A1D6MSU6</accession>
<dbReference type="EMBL" id="CM007649">
    <property type="protein sequence ID" value="ONM31994.1"/>
    <property type="molecule type" value="Genomic_DNA"/>
</dbReference>
<name>A0A1D6MSU6_MAIZE</name>
<evidence type="ECO:0000313" key="2">
    <source>
        <dbReference type="EMBL" id="ONM31994.1"/>
    </source>
</evidence>
<organism evidence="2">
    <name type="scientific">Zea mays</name>
    <name type="common">Maize</name>
    <dbReference type="NCBI Taxonomy" id="4577"/>
    <lineage>
        <taxon>Eukaryota</taxon>
        <taxon>Viridiplantae</taxon>
        <taxon>Streptophyta</taxon>
        <taxon>Embryophyta</taxon>
        <taxon>Tracheophyta</taxon>
        <taxon>Spermatophyta</taxon>
        <taxon>Magnoliopsida</taxon>
        <taxon>Liliopsida</taxon>
        <taxon>Poales</taxon>
        <taxon>Poaceae</taxon>
        <taxon>PACMAD clade</taxon>
        <taxon>Panicoideae</taxon>
        <taxon>Andropogonodae</taxon>
        <taxon>Andropogoneae</taxon>
        <taxon>Tripsacinae</taxon>
        <taxon>Zea</taxon>
    </lineage>
</organism>
<evidence type="ECO:0000259" key="1">
    <source>
        <dbReference type="Pfam" id="PF05699"/>
    </source>
</evidence>
<proteinExistence type="predicted"/>
<gene>
    <name evidence="2" type="ORF">ZEAMMB73_Zm00001d040767</name>
</gene>
<dbReference type="InterPro" id="IPR055298">
    <property type="entry name" value="AtLOH3-like"/>
</dbReference>
<dbReference type="PANTHER" id="PTHR11697">
    <property type="entry name" value="GENERAL TRANSCRIPTION FACTOR 2-RELATED ZINC FINGER PROTEIN"/>
    <property type="match status" value="1"/>
</dbReference>
<dbReference type="Pfam" id="PF05699">
    <property type="entry name" value="Dimer_Tnp_hAT"/>
    <property type="match status" value="1"/>
</dbReference>